<proteinExistence type="predicted"/>
<sequence length="240" mass="26045">MAPLPLFYSSIAVLDRNTHRQSRLAPPKAPYAFAAGAHVLPALMAEFAPACRDMPILFLEEQGAVSPLFMVGMRPGEGCFVDAEGRWRGQHAPAYLRRYPFIGGDLAGEQQVICLDGGYAGLQEAEGERLFDDEGEPTPVLRDIVAFVADYAEAAKATAAFTAALKELDLFQTINVEIRAGDGTTSSFSGFSALSAERLDALSDEAWTELRRKGYLLPIHAHLISLQNFARLGDLAQSRA</sequence>
<name>A0ABW0P5K8_9HYPH</name>
<dbReference type="Pfam" id="PF07277">
    <property type="entry name" value="SapC"/>
    <property type="match status" value="1"/>
</dbReference>
<comment type="caution">
    <text evidence="1">The sequence shown here is derived from an EMBL/GenBank/DDBJ whole genome shotgun (WGS) entry which is preliminary data.</text>
</comment>
<dbReference type="Proteomes" id="UP001596060">
    <property type="component" value="Unassembled WGS sequence"/>
</dbReference>
<evidence type="ECO:0000313" key="2">
    <source>
        <dbReference type="Proteomes" id="UP001596060"/>
    </source>
</evidence>
<dbReference type="RefSeq" id="WP_066733686.1">
    <property type="nucleotide sequence ID" value="NZ_JBHSLU010000061.1"/>
</dbReference>
<organism evidence="1 2">
    <name type="scientific">Bosea massiliensis</name>
    <dbReference type="NCBI Taxonomy" id="151419"/>
    <lineage>
        <taxon>Bacteria</taxon>
        <taxon>Pseudomonadati</taxon>
        <taxon>Pseudomonadota</taxon>
        <taxon>Alphaproteobacteria</taxon>
        <taxon>Hyphomicrobiales</taxon>
        <taxon>Boseaceae</taxon>
        <taxon>Bosea</taxon>
    </lineage>
</organism>
<dbReference type="EMBL" id="JBHSLU010000061">
    <property type="protein sequence ID" value="MFC5507064.1"/>
    <property type="molecule type" value="Genomic_DNA"/>
</dbReference>
<reference evidence="2" key="1">
    <citation type="journal article" date="2019" name="Int. J. Syst. Evol. Microbiol.">
        <title>The Global Catalogue of Microorganisms (GCM) 10K type strain sequencing project: providing services to taxonomists for standard genome sequencing and annotation.</title>
        <authorList>
            <consortium name="The Broad Institute Genomics Platform"/>
            <consortium name="The Broad Institute Genome Sequencing Center for Infectious Disease"/>
            <person name="Wu L."/>
            <person name="Ma J."/>
        </authorList>
    </citation>
    <scope>NUCLEOTIDE SEQUENCE [LARGE SCALE GENOMIC DNA]</scope>
    <source>
        <strain evidence="2">CCUG 43117</strain>
    </source>
</reference>
<gene>
    <name evidence="1" type="ORF">ACFPN9_17645</name>
</gene>
<evidence type="ECO:0000313" key="1">
    <source>
        <dbReference type="EMBL" id="MFC5507064.1"/>
    </source>
</evidence>
<keyword evidence="2" id="KW-1185">Reference proteome</keyword>
<protein>
    <submittedName>
        <fullName evidence="1">SapC family protein</fullName>
    </submittedName>
</protein>
<dbReference type="InterPro" id="IPR010836">
    <property type="entry name" value="SapC"/>
</dbReference>
<accession>A0ABW0P5K8</accession>